<keyword evidence="3" id="KW-1185">Reference proteome</keyword>
<dbReference type="STRING" id="416943.SAMN05445871_5677"/>
<protein>
    <submittedName>
        <fullName evidence="2">NADPH:quinone reductase</fullName>
    </submittedName>
</protein>
<sequence length="347" mass="36376">MNETMKRWTIPALGLDRLALGVAPRPVPKAGEILVEIEAVSLNFRDAEIVENGMGVPLTFPFTPASEMAGRVIAAGDGVTRFRVGDRVLSAFIPGWIDGAPLSWTDAPTQGGPLDGMLAQYVAMPADWCVFAPTSLDALEASTLPVAGLTAWMALVEPGHLRAGQTVVVQGTGGVSLFAVQIAAASGASVIVTSSSDAKLAGAIELGAKHGIAVQGINRRERPDWQHAVLDLTGGRGADHILEMAGGDNLARSLQAIVPGGRISVIGLLESDRMDVPTMPLLGSRASIVGLSVGPRRALEDLVRMIDAHRLKPVIDAVYPFGQVPQAFEHLRRGAFGKIVVEVAAQS</sequence>
<dbReference type="InterPro" id="IPR013149">
    <property type="entry name" value="ADH-like_C"/>
</dbReference>
<evidence type="ECO:0000259" key="1">
    <source>
        <dbReference type="SMART" id="SM00829"/>
    </source>
</evidence>
<dbReference type="InterPro" id="IPR011032">
    <property type="entry name" value="GroES-like_sf"/>
</dbReference>
<name>A0A1H7G1W5_9BURK</name>
<feature type="domain" description="Enoyl reductase (ER)" evidence="1">
    <location>
        <begin position="14"/>
        <end position="341"/>
    </location>
</feature>
<dbReference type="Proteomes" id="UP000199120">
    <property type="component" value="Unassembled WGS sequence"/>
</dbReference>
<dbReference type="Gene3D" id="3.90.180.10">
    <property type="entry name" value="Medium-chain alcohol dehydrogenases, catalytic domain"/>
    <property type="match status" value="1"/>
</dbReference>
<dbReference type="SUPFAM" id="SSF51735">
    <property type="entry name" value="NAD(P)-binding Rossmann-fold domains"/>
    <property type="match status" value="1"/>
</dbReference>
<dbReference type="InterPro" id="IPR013154">
    <property type="entry name" value="ADH-like_N"/>
</dbReference>
<dbReference type="CDD" id="cd08276">
    <property type="entry name" value="MDR7"/>
    <property type="match status" value="1"/>
</dbReference>
<proteinExistence type="predicted"/>
<dbReference type="InterPro" id="IPR020843">
    <property type="entry name" value="ER"/>
</dbReference>
<dbReference type="AlphaFoldDB" id="A0A1H7G1W5"/>
<dbReference type="InterPro" id="IPR036291">
    <property type="entry name" value="NAD(P)-bd_dom_sf"/>
</dbReference>
<evidence type="ECO:0000313" key="2">
    <source>
        <dbReference type="EMBL" id="SEK32101.1"/>
    </source>
</evidence>
<dbReference type="InterPro" id="IPR052711">
    <property type="entry name" value="Zinc_ADH-like"/>
</dbReference>
<dbReference type="GO" id="GO:0016491">
    <property type="term" value="F:oxidoreductase activity"/>
    <property type="evidence" value="ECO:0007669"/>
    <property type="project" value="InterPro"/>
</dbReference>
<evidence type="ECO:0000313" key="3">
    <source>
        <dbReference type="Proteomes" id="UP000199120"/>
    </source>
</evidence>
<dbReference type="SMART" id="SM00829">
    <property type="entry name" value="PKS_ER"/>
    <property type="match status" value="1"/>
</dbReference>
<organism evidence="2 3">
    <name type="scientific">Paraburkholderia caballeronis</name>
    <dbReference type="NCBI Taxonomy" id="416943"/>
    <lineage>
        <taxon>Bacteria</taxon>
        <taxon>Pseudomonadati</taxon>
        <taxon>Pseudomonadota</taxon>
        <taxon>Betaproteobacteria</taxon>
        <taxon>Burkholderiales</taxon>
        <taxon>Burkholderiaceae</taxon>
        <taxon>Paraburkholderia</taxon>
    </lineage>
</organism>
<dbReference type="EMBL" id="FOAJ01000001">
    <property type="protein sequence ID" value="SEK32101.1"/>
    <property type="molecule type" value="Genomic_DNA"/>
</dbReference>
<accession>A0A1H7G1W5</accession>
<dbReference type="OrthoDB" id="9787435at2"/>
<dbReference type="RefSeq" id="WP_090551948.1">
    <property type="nucleotide sequence ID" value="NZ_FNSR01000003.1"/>
</dbReference>
<dbReference type="SUPFAM" id="SSF50129">
    <property type="entry name" value="GroES-like"/>
    <property type="match status" value="1"/>
</dbReference>
<dbReference type="PANTHER" id="PTHR45033">
    <property type="match status" value="1"/>
</dbReference>
<dbReference type="Pfam" id="PF08240">
    <property type="entry name" value="ADH_N"/>
    <property type="match status" value="1"/>
</dbReference>
<dbReference type="Pfam" id="PF00107">
    <property type="entry name" value="ADH_zinc_N"/>
    <property type="match status" value="1"/>
</dbReference>
<reference evidence="3" key="1">
    <citation type="submission" date="2016-10" db="EMBL/GenBank/DDBJ databases">
        <authorList>
            <person name="Varghese N."/>
            <person name="Submissions S."/>
        </authorList>
    </citation>
    <scope>NUCLEOTIDE SEQUENCE [LARGE SCALE GENOMIC DNA]</scope>
    <source>
        <strain evidence="3">LMG 26416</strain>
    </source>
</reference>
<dbReference type="Gene3D" id="3.40.50.720">
    <property type="entry name" value="NAD(P)-binding Rossmann-like Domain"/>
    <property type="match status" value="1"/>
</dbReference>
<dbReference type="PANTHER" id="PTHR45033:SF2">
    <property type="entry name" value="ZINC-TYPE ALCOHOL DEHYDROGENASE-LIKE PROTEIN C1773.06C"/>
    <property type="match status" value="1"/>
</dbReference>
<gene>
    <name evidence="2" type="ORF">SAMN05192542_101566</name>
</gene>